<protein>
    <submittedName>
        <fullName evidence="1">YkgJ family cysteine cluster protein</fullName>
    </submittedName>
</protein>
<dbReference type="AlphaFoldDB" id="A0A369KL05"/>
<evidence type="ECO:0000313" key="1">
    <source>
        <dbReference type="EMBL" id="RDB35311.1"/>
    </source>
</evidence>
<gene>
    <name evidence="1" type="ORF">DCC88_10725</name>
</gene>
<proteinExistence type="predicted"/>
<name>A0A369KL05_9BACT</name>
<reference evidence="1" key="1">
    <citation type="submission" date="2018-04" db="EMBL/GenBank/DDBJ databases">
        <title>Draft genome sequence of the Candidatus Spirobacillus cienkowskii, a pathogen of freshwater Daphnia species, reconstructed from hemolymph metagenomic reads.</title>
        <authorList>
            <person name="Bresciani L."/>
            <person name="Lemos L.N."/>
            <person name="Wale N."/>
            <person name="Lin J.Y."/>
            <person name="Fernandes G.R."/>
            <person name="Duffy M.A."/>
            <person name="Rodrigues J.M."/>
        </authorList>
    </citation>
    <scope>NUCLEOTIDE SEQUENCE [LARGE SCALE GENOMIC DNA]</scope>
    <source>
        <strain evidence="1">Binning01</strain>
    </source>
</reference>
<comment type="caution">
    <text evidence="1">The sequence shown here is derived from an EMBL/GenBank/DDBJ whole genome shotgun (WGS) entry which is preliminary data.</text>
</comment>
<organism evidence="1 2">
    <name type="scientific">Spirobacillus cienkowskii</name>
    <dbReference type="NCBI Taxonomy" id="495820"/>
    <lineage>
        <taxon>Bacteria</taxon>
        <taxon>Pseudomonadati</taxon>
        <taxon>Bdellovibrionota</taxon>
        <taxon>Oligoflexia</taxon>
        <taxon>Silvanigrellales</taxon>
        <taxon>Spirobacillus</taxon>
    </lineage>
</organism>
<accession>A0A369KL05</accession>
<keyword evidence="2" id="KW-1185">Reference proteome</keyword>
<sequence>MNHEPPIELQPIANLHKNCTNFFEKFHEKHLKNMSCKLGCSKCCYVDISIFQVEAYIIINWLYLLDQEKKHKILEQLKASDNLEQQNTKKSKQKPCVFLHNDGCSVYEVRPAICRTQGLPLQYKISSDKNQENLAVDVCPLNFTQENSLPEKAEWLDLDRLNILISIAENFFHKNKTDSNIILDSKFINNQDRVSLKDLKKFIINYLENGVIG</sequence>
<dbReference type="Pfam" id="PF03692">
    <property type="entry name" value="CxxCxxCC"/>
    <property type="match status" value="1"/>
</dbReference>
<dbReference type="InterPro" id="IPR005358">
    <property type="entry name" value="Puta_zinc/iron-chelating_dom"/>
</dbReference>
<dbReference type="EMBL" id="QOVW01000090">
    <property type="protein sequence ID" value="RDB35311.1"/>
    <property type="molecule type" value="Genomic_DNA"/>
</dbReference>
<dbReference type="Proteomes" id="UP000253934">
    <property type="component" value="Unassembled WGS sequence"/>
</dbReference>
<evidence type="ECO:0000313" key="2">
    <source>
        <dbReference type="Proteomes" id="UP000253934"/>
    </source>
</evidence>